<protein>
    <recommendedName>
        <fullName evidence="4">Phosphatidate cytidylyltransferase</fullName>
    </recommendedName>
</protein>
<evidence type="ECO:0008006" key="4">
    <source>
        <dbReference type="Google" id="ProtNLM"/>
    </source>
</evidence>
<comment type="caution">
    <text evidence="2">The sequence shown here is derived from an EMBL/GenBank/DDBJ whole genome shotgun (WGS) entry which is preliminary data.</text>
</comment>
<proteinExistence type="predicted"/>
<keyword evidence="1" id="KW-0472">Membrane</keyword>
<keyword evidence="1" id="KW-0812">Transmembrane</keyword>
<keyword evidence="3" id="KW-1185">Reference proteome</keyword>
<dbReference type="AlphaFoldDB" id="A0A9E2SBH0"/>
<gene>
    <name evidence="2" type="ORF">KTO63_22700</name>
</gene>
<dbReference type="EMBL" id="JAHSPG010000016">
    <property type="protein sequence ID" value="MBV4359993.1"/>
    <property type="molecule type" value="Genomic_DNA"/>
</dbReference>
<sequence>MKQLFTIVFLMTVLPVSLISCSAIEGIFKAGVWSGVIMVVGVIVLIGIIFYSLFKNKD</sequence>
<dbReference type="PROSITE" id="PS51257">
    <property type="entry name" value="PROKAR_LIPOPROTEIN"/>
    <property type="match status" value="1"/>
</dbReference>
<organism evidence="2 3">
    <name type="scientific">Pinibacter aurantiacus</name>
    <dbReference type="NCBI Taxonomy" id="2851599"/>
    <lineage>
        <taxon>Bacteria</taxon>
        <taxon>Pseudomonadati</taxon>
        <taxon>Bacteroidota</taxon>
        <taxon>Chitinophagia</taxon>
        <taxon>Chitinophagales</taxon>
        <taxon>Chitinophagaceae</taxon>
        <taxon>Pinibacter</taxon>
    </lineage>
</organism>
<accession>A0A9E2SBH0</accession>
<dbReference type="Proteomes" id="UP000812270">
    <property type="component" value="Unassembled WGS sequence"/>
</dbReference>
<evidence type="ECO:0000256" key="1">
    <source>
        <dbReference type="SAM" id="Phobius"/>
    </source>
</evidence>
<reference evidence="2" key="1">
    <citation type="submission" date="2021-06" db="EMBL/GenBank/DDBJ databases">
        <authorList>
            <person name="Huq M.A."/>
        </authorList>
    </citation>
    <scope>NUCLEOTIDE SEQUENCE</scope>
    <source>
        <strain evidence="2">MAH-26</strain>
    </source>
</reference>
<evidence type="ECO:0000313" key="3">
    <source>
        <dbReference type="Proteomes" id="UP000812270"/>
    </source>
</evidence>
<feature type="transmembrane region" description="Helical" evidence="1">
    <location>
        <begin position="33"/>
        <end position="54"/>
    </location>
</feature>
<evidence type="ECO:0000313" key="2">
    <source>
        <dbReference type="EMBL" id="MBV4359993.1"/>
    </source>
</evidence>
<keyword evidence="1" id="KW-1133">Transmembrane helix</keyword>
<dbReference type="RefSeq" id="WP_217794248.1">
    <property type="nucleotide sequence ID" value="NZ_JAHSPG010000016.1"/>
</dbReference>
<name>A0A9E2SBH0_9BACT</name>